<reference evidence="2" key="1">
    <citation type="submission" date="2017-01" db="EMBL/GenBank/DDBJ databases">
        <authorList>
            <person name="Varghese N."/>
            <person name="Submissions S."/>
        </authorList>
    </citation>
    <scope>NUCLEOTIDE SEQUENCE [LARGE SCALE GENOMIC DNA]</scope>
    <source>
        <strain evidence="2">DSM 23127</strain>
    </source>
</reference>
<dbReference type="EMBL" id="FTOC01000018">
    <property type="protein sequence ID" value="SIS64825.1"/>
    <property type="molecule type" value="Genomic_DNA"/>
</dbReference>
<evidence type="ECO:0000313" key="1">
    <source>
        <dbReference type="EMBL" id="SIS64825.1"/>
    </source>
</evidence>
<name>A0A1N7KTE4_9BACI</name>
<evidence type="ECO:0000313" key="2">
    <source>
        <dbReference type="Proteomes" id="UP000187608"/>
    </source>
</evidence>
<dbReference type="AlphaFoldDB" id="A0A1N7KTE4"/>
<dbReference type="OrthoDB" id="2970636at2"/>
<sequence>MKVISLDDYREKDGLNGELRKDEYGYEYCFAEGYEEWYDHFRCEAVEIGDVFANMLEFGKKRTFVSILFSKEWTVPEVVNWLRTYTIHVGESPAQGMVEFEEVLSYRGIPVILGEKGRGTLEFDAGVLDEITDYYEHHHVIRNSANYEEVEWPEKDDALDVEYPGVADDE</sequence>
<gene>
    <name evidence="1" type="ORF">SAMN05421687_1184</name>
</gene>
<keyword evidence="2" id="KW-1185">Reference proteome</keyword>
<organism evidence="1 2">
    <name type="scientific">Salimicrobium flavidum</name>
    <dbReference type="NCBI Taxonomy" id="570947"/>
    <lineage>
        <taxon>Bacteria</taxon>
        <taxon>Bacillati</taxon>
        <taxon>Bacillota</taxon>
        <taxon>Bacilli</taxon>
        <taxon>Bacillales</taxon>
        <taxon>Bacillaceae</taxon>
        <taxon>Salimicrobium</taxon>
    </lineage>
</organism>
<dbReference type="RefSeq" id="WP_076560806.1">
    <property type="nucleotide sequence ID" value="NZ_FTOC01000018.1"/>
</dbReference>
<protein>
    <submittedName>
        <fullName evidence="1">Uncharacterized protein</fullName>
    </submittedName>
</protein>
<dbReference type="Proteomes" id="UP000187608">
    <property type="component" value="Unassembled WGS sequence"/>
</dbReference>
<proteinExistence type="predicted"/>
<accession>A0A1N7KTE4</accession>